<dbReference type="Gene3D" id="4.10.530.10">
    <property type="entry name" value="Gamma-fibrinogen Carboxyl Terminal Fragment, domain 2"/>
    <property type="match status" value="1"/>
</dbReference>
<sequence>MGITIIMIRVAIAAAIFAFTTGLCWSTCRIDFNLNFYSAENCALYNHVLEMKNVSSAVICGRDCFMDTKCASFNYHASSHLCELNNAARLHVANDSFVELQGSAYFDSDVNTSSLSVPFEEKYSNCQKLLKAGYSDNTTYTIYPPGMADGLQVYCDMKTDGGGWIVFQRRQDGSVDFYRNWTEYQSGFGDLSGEFWLGNEALRILTETGQWQLRVDLGDWEGNTAWAEYGEFSITGDKYTLHVGSYNGMSTAGDAIKGDPGDQPFSTKDQKNDMLQVTFAHTLKGAWWFTGMLISHLNGMYHMSSTVNNANEGIMWFYWKGDGYSLKQCSMKIKELQ</sequence>
<dbReference type="GO" id="GO:0005615">
    <property type="term" value="C:extracellular space"/>
    <property type="evidence" value="ECO:0007669"/>
    <property type="project" value="TreeGrafter"/>
</dbReference>
<dbReference type="Gene3D" id="3.50.4.10">
    <property type="entry name" value="Hepatocyte Growth Factor"/>
    <property type="match status" value="1"/>
</dbReference>
<dbReference type="RefSeq" id="XP_038062034.1">
    <property type="nucleotide sequence ID" value="XM_038206106.1"/>
</dbReference>
<dbReference type="SUPFAM" id="SSF57414">
    <property type="entry name" value="Hairpin loop containing domain-like"/>
    <property type="match status" value="1"/>
</dbReference>
<dbReference type="PROSITE" id="PS51406">
    <property type="entry name" value="FIBRINOGEN_C_2"/>
    <property type="match status" value="1"/>
</dbReference>
<organism evidence="3 4">
    <name type="scientific">Patiria miniata</name>
    <name type="common">Bat star</name>
    <name type="synonym">Asterina miniata</name>
    <dbReference type="NCBI Taxonomy" id="46514"/>
    <lineage>
        <taxon>Eukaryota</taxon>
        <taxon>Metazoa</taxon>
        <taxon>Echinodermata</taxon>
        <taxon>Eleutherozoa</taxon>
        <taxon>Asterozoa</taxon>
        <taxon>Asteroidea</taxon>
        <taxon>Valvatacea</taxon>
        <taxon>Valvatida</taxon>
        <taxon>Asterinidae</taxon>
        <taxon>Patiria</taxon>
    </lineage>
</organism>
<dbReference type="SMART" id="SM00186">
    <property type="entry name" value="FBG"/>
    <property type="match status" value="1"/>
</dbReference>
<proteinExistence type="predicted"/>
<evidence type="ECO:0008006" key="5">
    <source>
        <dbReference type="Google" id="ProtNLM"/>
    </source>
</evidence>
<name>A0A914AF85_PATMI</name>
<evidence type="ECO:0000313" key="4">
    <source>
        <dbReference type="Proteomes" id="UP000887568"/>
    </source>
</evidence>
<dbReference type="CDD" id="cd00087">
    <property type="entry name" value="FReD"/>
    <property type="match status" value="1"/>
</dbReference>
<evidence type="ECO:0000313" key="3">
    <source>
        <dbReference type="EnsemblMetazoa" id="XP_038062034.1"/>
    </source>
</evidence>
<dbReference type="InterPro" id="IPR036056">
    <property type="entry name" value="Fibrinogen-like_C"/>
</dbReference>
<dbReference type="SUPFAM" id="SSF56496">
    <property type="entry name" value="Fibrinogen C-terminal domain-like"/>
    <property type="match status" value="1"/>
</dbReference>
<dbReference type="OrthoDB" id="6038967at2759"/>
<dbReference type="InterPro" id="IPR014716">
    <property type="entry name" value="Fibrinogen_a/b/g_C_1"/>
</dbReference>
<evidence type="ECO:0000259" key="2">
    <source>
        <dbReference type="PROSITE" id="PS51406"/>
    </source>
</evidence>
<dbReference type="Proteomes" id="UP000887568">
    <property type="component" value="Unplaced"/>
</dbReference>
<dbReference type="NCBIfam" id="NF040941">
    <property type="entry name" value="GGGWT_bact"/>
    <property type="match status" value="1"/>
</dbReference>
<dbReference type="OMA" id="ANEGIMW"/>
<dbReference type="InterPro" id="IPR003609">
    <property type="entry name" value="Pan_app"/>
</dbReference>
<dbReference type="PANTHER" id="PTHR19143">
    <property type="entry name" value="FIBRINOGEN/TENASCIN/ANGIOPOEITIN"/>
    <property type="match status" value="1"/>
</dbReference>
<dbReference type="EnsemblMetazoa" id="XM_038206106.1">
    <property type="protein sequence ID" value="XP_038062034.1"/>
    <property type="gene ID" value="LOC119732546"/>
</dbReference>
<dbReference type="InterPro" id="IPR002181">
    <property type="entry name" value="Fibrinogen_a/b/g_C_dom"/>
</dbReference>
<feature type="domain" description="Apple" evidence="1">
    <location>
        <begin position="28"/>
        <end position="110"/>
    </location>
</feature>
<feature type="domain" description="Fibrinogen C-terminal" evidence="2">
    <location>
        <begin position="117"/>
        <end position="337"/>
    </location>
</feature>
<accession>A0A914AF85</accession>
<dbReference type="Pfam" id="PF00147">
    <property type="entry name" value="Fibrinogen_C"/>
    <property type="match status" value="1"/>
</dbReference>
<dbReference type="GeneID" id="119732546"/>
<dbReference type="PANTHER" id="PTHR19143:SF458">
    <property type="entry name" value="FIBRINOGEN C-TERMINAL DOMAIN-CONTAINING PROTEIN-RELATED"/>
    <property type="match status" value="1"/>
</dbReference>
<reference evidence="3" key="1">
    <citation type="submission" date="2022-11" db="UniProtKB">
        <authorList>
            <consortium name="EnsemblMetazoa"/>
        </authorList>
    </citation>
    <scope>IDENTIFICATION</scope>
</reference>
<dbReference type="InterPro" id="IPR050373">
    <property type="entry name" value="Fibrinogen_C-term_domain"/>
</dbReference>
<dbReference type="PROSITE" id="PS50948">
    <property type="entry name" value="PAN"/>
    <property type="match status" value="1"/>
</dbReference>
<protein>
    <recommendedName>
        <fullName evidence="5">Fibrinogen C-terminal domain-containing protein</fullName>
    </recommendedName>
</protein>
<keyword evidence="4" id="KW-1185">Reference proteome</keyword>
<dbReference type="Pfam" id="PF00024">
    <property type="entry name" value="PAN_1"/>
    <property type="match status" value="1"/>
</dbReference>
<dbReference type="AlphaFoldDB" id="A0A914AF85"/>
<dbReference type="Gene3D" id="3.90.215.10">
    <property type="entry name" value="Gamma Fibrinogen, chain A, domain 1"/>
    <property type="match status" value="1"/>
</dbReference>
<evidence type="ECO:0000259" key="1">
    <source>
        <dbReference type="PROSITE" id="PS50948"/>
    </source>
</evidence>